<dbReference type="AlphaFoldDB" id="A0AAV5SGQ1"/>
<feature type="non-terminal residue" evidence="2">
    <location>
        <position position="78"/>
    </location>
</feature>
<accession>A0AAV5SGQ1</accession>
<protein>
    <submittedName>
        <fullName evidence="2">Uncharacterized protein</fullName>
    </submittedName>
</protein>
<name>A0AAV5SGQ1_9BILA</name>
<sequence>RGVSPPSDLTAVPNAGIGQAGIGPNFPSKRNAPFKRKASAPGPKKLNVEGKPPAQIINELYKKEGISDTYENDGWMFK</sequence>
<feature type="region of interest" description="Disordered" evidence="1">
    <location>
        <begin position="1"/>
        <end position="51"/>
    </location>
</feature>
<keyword evidence="3" id="KW-1185">Reference proteome</keyword>
<feature type="non-terminal residue" evidence="2">
    <location>
        <position position="1"/>
    </location>
</feature>
<proteinExistence type="predicted"/>
<evidence type="ECO:0000313" key="2">
    <source>
        <dbReference type="EMBL" id="GMS82039.1"/>
    </source>
</evidence>
<evidence type="ECO:0000256" key="1">
    <source>
        <dbReference type="SAM" id="MobiDB-lite"/>
    </source>
</evidence>
<reference evidence="2" key="1">
    <citation type="submission" date="2023-10" db="EMBL/GenBank/DDBJ databases">
        <title>Genome assembly of Pristionchus species.</title>
        <authorList>
            <person name="Yoshida K."/>
            <person name="Sommer R.J."/>
        </authorList>
    </citation>
    <scope>NUCLEOTIDE SEQUENCE</scope>
    <source>
        <strain evidence="2">RS0144</strain>
    </source>
</reference>
<dbReference type="Proteomes" id="UP001432027">
    <property type="component" value="Unassembled WGS sequence"/>
</dbReference>
<dbReference type="EMBL" id="BTSX01000001">
    <property type="protein sequence ID" value="GMS82039.1"/>
    <property type="molecule type" value="Genomic_DNA"/>
</dbReference>
<organism evidence="2 3">
    <name type="scientific">Pristionchus entomophagus</name>
    <dbReference type="NCBI Taxonomy" id="358040"/>
    <lineage>
        <taxon>Eukaryota</taxon>
        <taxon>Metazoa</taxon>
        <taxon>Ecdysozoa</taxon>
        <taxon>Nematoda</taxon>
        <taxon>Chromadorea</taxon>
        <taxon>Rhabditida</taxon>
        <taxon>Rhabditina</taxon>
        <taxon>Diplogasteromorpha</taxon>
        <taxon>Diplogasteroidea</taxon>
        <taxon>Neodiplogasteridae</taxon>
        <taxon>Pristionchus</taxon>
    </lineage>
</organism>
<gene>
    <name evidence="2" type="ORF">PENTCL1PPCAC_4214</name>
</gene>
<evidence type="ECO:0000313" key="3">
    <source>
        <dbReference type="Proteomes" id="UP001432027"/>
    </source>
</evidence>
<comment type="caution">
    <text evidence="2">The sequence shown here is derived from an EMBL/GenBank/DDBJ whole genome shotgun (WGS) entry which is preliminary data.</text>
</comment>